<dbReference type="EMBL" id="JAAAJA010000207">
    <property type="protein sequence ID" value="KAG0258784.1"/>
    <property type="molecule type" value="Genomic_DNA"/>
</dbReference>
<name>A0A9P6U442_9FUNG</name>
<reference evidence="1" key="1">
    <citation type="journal article" date="2020" name="Fungal Divers.">
        <title>Resolving the Mortierellaceae phylogeny through synthesis of multi-gene phylogenetics and phylogenomics.</title>
        <authorList>
            <person name="Vandepol N."/>
            <person name="Liber J."/>
            <person name="Desiro A."/>
            <person name="Na H."/>
            <person name="Kennedy M."/>
            <person name="Barry K."/>
            <person name="Grigoriev I.V."/>
            <person name="Miller A.N."/>
            <person name="O'Donnell K."/>
            <person name="Stajich J.E."/>
            <person name="Bonito G."/>
        </authorList>
    </citation>
    <scope>NUCLEOTIDE SEQUENCE</scope>
    <source>
        <strain evidence="1">KOD948</strain>
    </source>
</reference>
<sequence>MNSSISFTLQAAGVLSPRIKCQSDNKKESYTFQSKSDATNRNMTVKDHKGNQVCKVKNKGEHLLDLYLTTDSKDINVQFRDMVAFKKAVEKGGPKMPIYQPGDEDDERMDPRFVSEALGSVNICWAFEFEGRIYQWSAASGLGINAPPGSDVLVCHTTSTTPPTKIAKLASSHSGASDKLSISNASTANVLDKNGLQIILLTSVLSLMEIMNDRSRELMDFD</sequence>
<protein>
    <submittedName>
        <fullName evidence="1">Uncharacterized protein</fullName>
    </submittedName>
</protein>
<accession>A0A9P6U442</accession>
<dbReference type="OrthoDB" id="2345149at2759"/>
<evidence type="ECO:0000313" key="2">
    <source>
        <dbReference type="Proteomes" id="UP000726737"/>
    </source>
</evidence>
<dbReference type="AlphaFoldDB" id="A0A9P6U442"/>
<organism evidence="1 2">
    <name type="scientific">Mortierella polycephala</name>
    <dbReference type="NCBI Taxonomy" id="41804"/>
    <lineage>
        <taxon>Eukaryota</taxon>
        <taxon>Fungi</taxon>
        <taxon>Fungi incertae sedis</taxon>
        <taxon>Mucoromycota</taxon>
        <taxon>Mortierellomycotina</taxon>
        <taxon>Mortierellomycetes</taxon>
        <taxon>Mortierellales</taxon>
        <taxon>Mortierellaceae</taxon>
        <taxon>Mortierella</taxon>
    </lineage>
</organism>
<proteinExistence type="predicted"/>
<evidence type="ECO:0000313" key="1">
    <source>
        <dbReference type="EMBL" id="KAG0258784.1"/>
    </source>
</evidence>
<comment type="caution">
    <text evidence="1">The sequence shown here is derived from an EMBL/GenBank/DDBJ whole genome shotgun (WGS) entry which is preliminary data.</text>
</comment>
<dbReference type="Proteomes" id="UP000726737">
    <property type="component" value="Unassembled WGS sequence"/>
</dbReference>
<keyword evidence="2" id="KW-1185">Reference proteome</keyword>
<gene>
    <name evidence="1" type="ORF">BG011_003082</name>
</gene>